<reference evidence="2" key="1">
    <citation type="submission" date="2020-06" db="EMBL/GenBank/DDBJ databases">
        <authorList>
            <person name="Li T."/>
            <person name="Hu X."/>
            <person name="Zhang T."/>
            <person name="Song X."/>
            <person name="Zhang H."/>
            <person name="Dai N."/>
            <person name="Sheng W."/>
            <person name="Hou X."/>
            <person name="Wei L."/>
        </authorList>
    </citation>
    <scope>NUCLEOTIDE SEQUENCE</scope>
    <source>
        <strain evidence="2">3651</strain>
        <tissue evidence="2">Leaf</tissue>
    </source>
</reference>
<protein>
    <submittedName>
        <fullName evidence="2">Uncharacterized protein</fullName>
    </submittedName>
</protein>
<feature type="region of interest" description="Disordered" evidence="1">
    <location>
        <begin position="1"/>
        <end position="66"/>
    </location>
</feature>
<reference evidence="2" key="2">
    <citation type="journal article" date="2024" name="Plant">
        <title>Genomic evolution and insights into agronomic trait innovations of Sesamum species.</title>
        <authorList>
            <person name="Miao H."/>
            <person name="Wang L."/>
            <person name="Qu L."/>
            <person name="Liu H."/>
            <person name="Sun Y."/>
            <person name="Le M."/>
            <person name="Wang Q."/>
            <person name="Wei S."/>
            <person name="Zheng Y."/>
            <person name="Lin W."/>
            <person name="Duan Y."/>
            <person name="Cao H."/>
            <person name="Xiong S."/>
            <person name="Wang X."/>
            <person name="Wei L."/>
            <person name="Li C."/>
            <person name="Ma Q."/>
            <person name="Ju M."/>
            <person name="Zhao R."/>
            <person name="Li G."/>
            <person name="Mu C."/>
            <person name="Tian Q."/>
            <person name="Mei H."/>
            <person name="Zhang T."/>
            <person name="Gao T."/>
            <person name="Zhang H."/>
        </authorList>
    </citation>
    <scope>NUCLEOTIDE SEQUENCE</scope>
    <source>
        <strain evidence="2">3651</strain>
    </source>
</reference>
<proteinExistence type="predicted"/>
<dbReference type="Proteomes" id="UP001293254">
    <property type="component" value="Unassembled WGS sequence"/>
</dbReference>
<feature type="compositionally biased region" description="Polar residues" evidence="1">
    <location>
        <begin position="1"/>
        <end position="10"/>
    </location>
</feature>
<evidence type="ECO:0000256" key="1">
    <source>
        <dbReference type="SAM" id="MobiDB-lite"/>
    </source>
</evidence>
<gene>
    <name evidence="2" type="ORF">Salat_0208000</name>
</gene>
<evidence type="ECO:0000313" key="2">
    <source>
        <dbReference type="EMBL" id="KAK4438734.1"/>
    </source>
</evidence>
<dbReference type="EMBL" id="JACGWO010000001">
    <property type="protein sequence ID" value="KAK4438734.1"/>
    <property type="molecule type" value="Genomic_DNA"/>
</dbReference>
<name>A0AAE1YYD3_9LAMI</name>
<feature type="compositionally biased region" description="Basic and acidic residues" evidence="1">
    <location>
        <begin position="37"/>
        <end position="49"/>
    </location>
</feature>
<accession>A0AAE1YYD3</accession>
<comment type="caution">
    <text evidence="2">The sequence shown here is derived from an EMBL/GenBank/DDBJ whole genome shotgun (WGS) entry which is preliminary data.</text>
</comment>
<keyword evidence="3" id="KW-1185">Reference proteome</keyword>
<organism evidence="2 3">
    <name type="scientific">Sesamum alatum</name>
    <dbReference type="NCBI Taxonomy" id="300844"/>
    <lineage>
        <taxon>Eukaryota</taxon>
        <taxon>Viridiplantae</taxon>
        <taxon>Streptophyta</taxon>
        <taxon>Embryophyta</taxon>
        <taxon>Tracheophyta</taxon>
        <taxon>Spermatophyta</taxon>
        <taxon>Magnoliopsida</taxon>
        <taxon>eudicotyledons</taxon>
        <taxon>Gunneridae</taxon>
        <taxon>Pentapetalae</taxon>
        <taxon>asterids</taxon>
        <taxon>lamiids</taxon>
        <taxon>Lamiales</taxon>
        <taxon>Pedaliaceae</taxon>
        <taxon>Sesamum</taxon>
    </lineage>
</organism>
<feature type="compositionally biased region" description="Low complexity" evidence="1">
    <location>
        <begin position="54"/>
        <end position="64"/>
    </location>
</feature>
<evidence type="ECO:0000313" key="3">
    <source>
        <dbReference type="Proteomes" id="UP001293254"/>
    </source>
</evidence>
<sequence length="118" mass="12918">MVAVTVASSEPRTRRQLEAMPRSGRLGALASSSIPRSGRESRCSTRRSEPPLPGRGLPRSGWRPSPDRALSRAIALRALPRPGACAIEFPLVDSSSHAKNDVHLYLVQYSPNHIMTFM</sequence>
<dbReference type="AlphaFoldDB" id="A0AAE1YYD3"/>